<sequence>MVNVPRTSPIFLVLVLAAALQAQTGGILPLREVRPGMKAVGRSVFAGMKVEEFQVEVLGVLENAGPKQSIILARLSGAGLEKTGVMQGMSGSPVYYNGRLMGAVALSFPFSKDPIAGIRPIEEMLTVSPSTRQTAEVRFPYDGRDSLPRSQGLEVGPQRMMEIATPFWLSGFTRNTVDYFAPALRAAGLEPVQGVSGGGRAIQAAGASKTPLEPGSMISVQLVRGDLNVGADGTVTHIDGNRVYAFGHRFLAIGDTEMPFARSEVITLLASNNQSFKISTPREWLGAITQDRSVAISGELGKKADMIPLSIRVKSRGGSTREWSYKMDMVEDRLFTPLLVQMAVFSAIDATERSTGVSTITLRGQVLMDGAPAVKFDNIYAADLGAPQQVSAAIAAPVSAVLQSGFDALKLRGLDLDIEVSNEKKQLQLDSIWASQREVRPGESVEITATFAGEHGVEMMRTAKYQVPIGAPVGPLYFTVTDGPSANLSDFKQFLLTPPRSAPQLYDFLTGLHPNDRPYLRVWRSQPSWLVQGETMPSPPPSMAMALSHTATQQANALVASIEMPSAGFQFSGSKTVQVDVKE</sequence>
<dbReference type="RefSeq" id="WP_194448544.1">
    <property type="nucleotide sequence ID" value="NZ_CP063849.1"/>
</dbReference>
<evidence type="ECO:0000313" key="3">
    <source>
        <dbReference type="Proteomes" id="UP000593892"/>
    </source>
</evidence>
<gene>
    <name evidence="2" type="ORF">IRI77_29460</name>
</gene>
<name>A0A7S7SKC5_PALFE</name>
<protein>
    <recommendedName>
        <fullName evidence="1">Peptidase S55 domain-containing protein</fullName>
    </recommendedName>
</protein>
<evidence type="ECO:0000313" key="2">
    <source>
        <dbReference type="EMBL" id="QOY86875.1"/>
    </source>
</evidence>
<organism evidence="2 3">
    <name type="scientific">Paludibaculum fermentans</name>
    <dbReference type="NCBI Taxonomy" id="1473598"/>
    <lineage>
        <taxon>Bacteria</taxon>
        <taxon>Pseudomonadati</taxon>
        <taxon>Acidobacteriota</taxon>
        <taxon>Terriglobia</taxon>
        <taxon>Bryobacterales</taxon>
        <taxon>Bryobacteraceae</taxon>
        <taxon>Paludibaculum</taxon>
    </lineage>
</organism>
<keyword evidence="3" id="KW-1185">Reference proteome</keyword>
<feature type="domain" description="Peptidase S55" evidence="1">
    <location>
        <begin position="1"/>
        <end position="140"/>
    </location>
</feature>
<dbReference type="EMBL" id="CP063849">
    <property type="protein sequence ID" value="QOY86875.1"/>
    <property type="molecule type" value="Genomic_DNA"/>
</dbReference>
<dbReference type="PROSITE" id="PS51494">
    <property type="entry name" value="SPOIVB"/>
    <property type="match status" value="1"/>
</dbReference>
<proteinExistence type="predicted"/>
<dbReference type="Pfam" id="PF05580">
    <property type="entry name" value="Peptidase_S55"/>
    <property type="match status" value="1"/>
</dbReference>
<dbReference type="InterPro" id="IPR008763">
    <property type="entry name" value="Peptidase_S55"/>
</dbReference>
<dbReference type="KEGG" id="pfer:IRI77_29460"/>
<dbReference type="Proteomes" id="UP000593892">
    <property type="component" value="Chromosome"/>
</dbReference>
<accession>A0A7S7SKC5</accession>
<evidence type="ECO:0000259" key="1">
    <source>
        <dbReference type="PROSITE" id="PS51494"/>
    </source>
</evidence>
<dbReference type="AlphaFoldDB" id="A0A7S7SKC5"/>
<reference evidence="2 3" key="1">
    <citation type="submission" date="2020-10" db="EMBL/GenBank/DDBJ databases">
        <title>Complete genome sequence of Paludibaculum fermentans P105T, a facultatively anaerobic acidobacterium capable of dissimilatory Fe(III) reduction.</title>
        <authorList>
            <person name="Dedysh S.N."/>
            <person name="Beletsky A.V."/>
            <person name="Kulichevskaya I.S."/>
            <person name="Mardanov A.V."/>
            <person name="Ravin N.V."/>
        </authorList>
    </citation>
    <scope>NUCLEOTIDE SEQUENCE [LARGE SCALE GENOMIC DNA]</scope>
    <source>
        <strain evidence="2 3">P105</strain>
    </source>
</reference>